<comment type="pathway">
    <text evidence="1">Lipid metabolism.</text>
</comment>
<evidence type="ECO:0000256" key="2">
    <source>
        <dbReference type="ARBA" id="ARBA00022679"/>
    </source>
</evidence>
<keyword evidence="3 5" id="KW-0012">Acyltransferase</keyword>
<dbReference type="InterPro" id="IPR002123">
    <property type="entry name" value="Plipid/glycerol_acylTrfase"/>
</dbReference>
<dbReference type="eggNOG" id="COG0204">
    <property type="taxonomic scope" value="Bacteria"/>
</dbReference>
<keyword evidence="2 5" id="KW-0808">Transferase</keyword>
<feature type="domain" description="Phospholipid/glycerol acyltransferase" evidence="4">
    <location>
        <begin position="46"/>
        <end position="168"/>
    </location>
</feature>
<reference evidence="5 6" key="1">
    <citation type="submission" date="2017-03" db="EMBL/GenBank/DDBJ databases">
        <title>Foreign affairs: Plasmid Transfer between Roseobacters and Rhizobia.</title>
        <authorList>
            <person name="Bartling P."/>
            <person name="Bunk B."/>
            <person name="Overmann J."/>
            <person name="Brinkmann H."/>
            <person name="Petersen J."/>
        </authorList>
    </citation>
    <scope>NUCLEOTIDE SEQUENCE [LARGE SCALE GENOMIC DNA]</scope>
    <source>
        <strain evidence="5 6">MACL11</strain>
    </source>
</reference>
<dbReference type="AlphaFoldDB" id="A0A1U9Z5Q9"/>
<dbReference type="CDD" id="cd07989">
    <property type="entry name" value="LPLAT_AGPAT-like"/>
    <property type="match status" value="1"/>
</dbReference>
<dbReference type="GO" id="GO:0006654">
    <property type="term" value="P:phosphatidic acid biosynthetic process"/>
    <property type="evidence" value="ECO:0007669"/>
    <property type="project" value="TreeGrafter"/>
</dbReference>
<keyword evidence="6" id="KW-1185">Reference proteome</keyword>
<sequence>MRGGRMRLVVRRFAAGFVAALIGFLARLITAVRGVRHSDEAYTEPCVFYANHASHGDFILIWTVLPPGLRAETRPVAGADYWQASRLRRFIGVDAFRSLLIARNGEHADIDPITAMAEALDQGSSLIVFPEGTRNTTEDRLLPLKSGIFHLAEARPDVDFVPVWISNLNRVLPKGEFLPVPLLCVVRFGAALRLDPGESKAAFLERARDRLLALADEDEPVCNRGTEQS</sequence>
<dbReference type="KEGG" id="mmed:Mame_03701"/>
<dbReference type="Pfam" id="PF01553">
    <property type="entry name" value="Acyltransferase"/>
    <property type="match status" value="1"/>
</dbReference>
<evidence type="ECO:0000313" key="6">
    <source>
        <dbReference type="Proteomes" id="UP000191135"/>
    </source>
</evidence>
<proteinExistence type="predicted"/>
<evidence type="ECO:0000256" key="1">
    <source>
        <dbReference type="ARBA" id="ARBA00005189"/>
    </source>
</evidence>
<dbReference type="SUPFAM" id="SSF69593">
    <property type="entry name" value="Glycerol-3-phosphate (1)-acyltransferase"/>
    <property type="match status" value="1"/>
</dbReference>
<dbReference type="Proteomes" id="UP000191135">
    <property type="component" value="Chromosome"/>
</dbReference>
<dbReference type="PANTHER" id="PTHR10434">
    <property type="entry name" value="1-ACYL-SN-GLYCEROL-3-PHOSPHATE ACYLTRANSFERASE"/>
    <property type="match status" value="1"/>
</dbReference>
<evidence type="ECO:0000259" key="4">
    <source>
        <dbReference type="SMART" id="SM00563"/>
    </source>
</evidence>
<accession>A0A1U9Z5Q9</accession>
<evidence type="ECO:0000256" key="3">
    <source>
        <dbReference type="ARBA" id="ARBA00023315"/>
    </source>
</evidence>
<dbReference type="PANTHER" id="PTHR10434:SF11">
    <property type="entry name" value="1-ACYL-SN-GLYCEROL-3-PHOSPHATE ACYLTRANSFERASE"/>
    <property type="match status" value="1"/>
</dbReference>
<dbReference type="EMBL" id="CP020330">
    <property type="protein sequence ID" value="AQZ53006.1"/>
    <property type="molecule type" value="Genomic_DNA"/>
</dbReference>
<name>A0A1U9Z5Q9_9HYPH</name>
<dbReference type="SMART" id="SM00563">
    <property type="entry name" value="PlsC"/>
    <property type="match status" value="1"/>
</dbReference>
<dbReference type="STRING" id="1122214.Mame_03701"/>
<dbReference type="GO" id="GO:0003841">
    <property type="term" value="F:1-acylglycerol-3-phosphate O-acyltransferase activity"/>
    <property type="evidence" value="ECO:0007669"/>
    <property type="project" value="TreeGrafter"/>
</dbReference>
<organism evidence="5 6">
    <name type="scientific">Martelella mediterranea DSM 17316</name>
    <dbReference type="NCBI Taxonomy" id="1122214"/>
    <lineage>
        <taxon>Bacteria</taxon>
        <taxon>Pseudomonadati</taxon>
        <taxon>Pseudomonadota</taxon>
        <taxon>Alphaproteobacteria</taxon>
        <taxon>Hyphomicrobiales</taxon>
        <taxon>Aurantimonadaceae</taxon>
        <taxon>Martelella</taxon>
    </lineage>
</organism>
<protein>
    <submittedName>
        <fullName evidence="5">1-acylglycerol-3-phosphate O-acyltransferase</fullName>
    </submittedName>
</protein>
<gene>
    <name evidence="5" type="ORF">Mame_03701</name>
</gene>
<evidence type="ECO:0000313" key="5">
    <source>
        <dbReference type="EMBL" id="AQZ53006.1"/>
    </source>
</evidence>